<dbReference type="Pfam" id="PF07853">
    <property type="entry name" value="DUF1648"/>
    <property type="match status" value="1"/>
</dbReference>
<feature type="transmembrane region" description="Helical" evidence="1">
    <location>
        <begin position="20"/>
        <end position="42"/>
    </location>
</feature>
<feature type="domain" description="DUF1648" evidence="2">
    <location>
        <begin position="30"/>
        <end position="75"/>
    </location>
</feature>
<evidence type="ECO:0000256" key="1">
    <source>
        <dbReference type="SAM" id="Phobius"/>
    </source>
</evidence>
<gene>
    <name evidence="3" type="ORF">EV386_0979</name>
</gene>
<feature type="transmembrane region" description="Helical" evidence="1">
    <location>
        <begin position="62"/>
        <end position="84"/>
    </location>
</feature>
<feature type="transmembrane region" description="Helical" evidence="1">
    <location>
        <begin position="96"/>
        <end position="118"/>
    </location>
</feature>
<dbReference type="Proteomes" id="UP000293852">
    <property type="component" value="Unassembled WGS sequence"/>
</dbReference>
<accession>A0A4Q7LZ94</accession>
<evidence type="ECO:0000313" key="4">
    <source>
        <dbReference type="Proteomes" id="UP000293852"/>
    </source>
</evidence>
<keyword evidence="1" id="KW-0812">Transmembrane</keyword>
<organism evidence="3 4">
    <name type="scientific">Xylanimonas ulmi</name>
    <dbReference type="NCBI Taxonomy" id="228973"/>
    <lineage>
        <taxon>Bacteria</taxon>
        <taxon>Bacillati</taxon>
        <taxon>Actinomycetota</taxon>
        <taxon>Actinomycetes</taxon>
        <taxon>Micrococcales</taxon>
        <taxon>Promicromonosporaceae</taxon>
        <taxon>Xylanimonas</taxon>
    </lineage>
</organism>
<keyword evidence="4" id="KW-1185">Reference proteome</keyword>
<dbReference type="EMBL" id="SGWX01000001">
    <property type="protein sequence ID" value="RZS60705.1"/>
    <property type="molecule type" value="Genomic_DNA"/>
</dbReference>
<evidence type="ECO:0000259" key="2">
    <source>
        <dbReference type="Pfam" id="PF07853"/>
    </source>
</evidence>
<reference evidence="3 4" key="1">
    <citation type="submission" date="2019-02" db="EMBL/GenBank/DDBJ databases">
        <title>Sequencing the genomes of 1000 actinobacteria strains.</title>
        <authorList>
            <person name="Klenk H.-P."/>
        </authorList>
    </citation>
    <scope>NUCLEOTIDE SEQUENCE [LARGE SCALE GENOMIC DNA]</scope>
    <source>
        <strain evidence="3 4">DSM 16932</strain>
    </source>
</reference>
<dbReference type="InterPro" id="IPR012867">
    <property type="entry name" value="DUF1648"/>
</dbReference>
<name>A0A4Q7LZ94_9MICO</name>
<comment type="caution">
    <text evidence="3">The sequence shown here is derived from an EMBL/GenBank/DDBJ whole genome shotgun (WGS) entry which is preliminary data.</text>
</comment>
<dbReference type="RefSeq" id="WP_130412826.1">
    <property type="nucleotide sequence ID" value="NZ_SGWX01000001.1"/>
</dbReference>
<dbReference type="OrthoDB" id="9808690at2"/>
<keyword evidence="1" id="KW-0472">Membrane</keyword>
<keyword evidence="1" id="KW-1133">Transmembrane helix</keyword>
<protein>
    <submittedName>
        <fullName evidence="3">Uncharacterized protein DUF1648</fullName>
    </submittedName>
</protein>
<evidence type="ECO:0000313" key="3">
    <source>
        <dbReference type="EMBL" id="RZS60705.1"/>
    </source>
</evidence>
<dbReference type="AlphaFoldDB" id="A0A4Q7LZ94"/>
<proteinExistence type="predicted"/>
<sequence length="119" mass="12377">MMSENGTPYASTQPGPARSATVHVVVGTAICLATVLLFAAFWTQLPPEVPIQLTIDGSPGNTLPRAVAAFGLPLATATVNLLAVARHPAKAGDRVYRYYVTPAVSIVLSVATIVMALMS</sequence>